<dbReference type="EMBL" id="FNNC01000005">
    <property type="protein sequence ID" value="SDW74088.1"/>
    <property type="molecule type" value="Genomic_DNA"/>
</dbReference>
<dbReference type="GO" id="GO:0004150">
    <property type="term" value="F:dihydroneopterin aldolase activity"/>
    <property type="evidence" value="ECO:0007669"/>
    <property type="project" value="UniProtKB-UniRule"/>
</dbReference>
<dbReference type="UniPathway" id="UPA00077">
    <property type="reaction ID" value="UER00154"/>
</dbReference>
<dbReference type="Proteomes" id="UP000199488">
    <property type="component" value="Unassembled WGS sequence"/>
</dbReference>
<keyword evidence="5 6" id="KW-0456">Lyase</keyword>
<dbReference type="EC" id="4.1.2.25" evidence="6"/>
<comment type="catalytic activity">
    <reaction evidence="1 6">
        <text>7,8-dihydroneopterin = 6-hydroxymethyl-7,8-dihydropterin + glycolaldehyde</text>
        <dbReference type="Rhea" id="RHEA:10540"/>
        <dbReference type="ChEBI" id="CHEBI:17001"/>
        <dbReference type="ChEBI" id="CHEBI:17071"/>
        <dbReference type="ChEBI" id="CHEBI:44841"/>
        <dbReference type="EC" id="4.1.2.25"/>
    </reaction>
</comment>
<dbReference type="CDD" id="cd00534">
    <property type="entry name" value="DHNA_DHNTPE"/>
    <property type="match status" value="1"/>
</dbReference>
<dbReference type="Pfam" id="PF02152">
    <property type="entry name" value="FolB"/>
    <property type="match status" value="1"/>
</dbReference>
<dbReference type="STRING" id="1122204.SAMN05421781_2207"/>
<dbReference type="FunFam" id="3.30.1130.10:FF:000003">
    <property type="entry name" value="7,8-dihydroneopterin aldolase"/>
    <property type="match status" value="1"/>
</dbReference>
<organism evidence="8 9">
    <name type="scientific">Marinococcus luteus</name>
    <dbReference type="NCBI Taxonomy" id="1122204"/>
    <lineage>
        <taxon>Bacteria</taxon>
        <taxon>Bacillati</taxon>
        <taxon>Bacillota</taxon>
        <taxon>Bacilli</taxon>
        <taxon>Bacillales</taxon>
        <taxon>Bacillaceae</taxon>
        <taxon>Marinococcus</taxon>
    </lineage>
</organism>
<proteinExistence type="inferred from homology"/>
<evidence type="ECO:0000256" key="5">
    <source>
        <dbReference type="ARBA" id="ARBA00023239"/>
    </source>
</evidence>
<dbReference type="GO" id="GO:0005737">
    <property type="term" value="C:cytoplasm"/>
    <property type="evidence" value="ECO:0007669"/>
    <property type="project" value="TreeGrafter"/>
</dbReference>
<evidence type="ECO:0000256" key="6">
    <source>
        <dbReference type="RuleBase" id="RU362079"/>
    </source>
</evidence>
<dbReference type="GO" id="GO:0046656">
    <property type="term" value="P:folic acid biosynthetic process"/>
    <property type="evidence" value="ECO:0007669"/>
    <property type="project" value="UniProtKB-UniRule"/>
</dbReference>
<comment type="similarity">
    <text evidence="3 6">Belongs to the DHNA family.</text>
</comment>
<comment type="function">
    <text evidence="6">Catalyzes the conversion of 7,8-dihydroneopterin to 6-hydroxymethyl-7,8-dihydropterin.</text>
</comment>
<dbReference type="NCBIfam" id="TIGR00526">
    <property type="entry name" value="folB_dom"/>
    <property type="match status" value="1"/>
</dbReference>
<dbReference type="AlphaFoldDB" id="A0A1H2W0D5"/>
<evidence type="ECO:0000313" key="9">
    <source>
        <dbReference type="Proteomes" id="UP000199488"/>
    </source>
</evidence>
<dbReference type="PANTHER" id="PTHR42844:SF1">
    <property type="entry name" value="DIHYDRONEOPTERIN ALDOLASE 1-RELATED"/>
    <property type="match status" value="1"/>
</dbReference>
<evidence type="ECO:0000313" key="8">
    <source>
        <dbReference type="EMBL" id="SDW74088.1"/>
    </source>
</evidence>
<dbReference type="NCBIfam" id="TIGR00525">
    <property type="entry name" value="folB"/>
    <property type="match status" value="1"/>
</dbReference>
<dbReference type="RefSeq" id="WP_091614984.1">
    <property type="nucleotide sequence ID" value="NZ_FNNC01000005.1"/>
</dbReference>
<accession>A0A1H2W0D5</accession>
<gene>
    <name evidence="8" type="ORF">SAMN05421781_2207</name>
</gene>
<evidence type="ECO:0000256" key="1">
    <source>
        <dbReference type="ARBA" id="ARBA00001353"/>
    </source>
</evidence>
<dbReference type="PANTHER" id="PTHR42844">
    <property type="entry name" value="DIHYDRONEOPTERIN ALDOLASE 1-RELATED"/>
    <property type="match status" value="1"/>
</dbReference>
<protein>
    <recommendedName>
        <fullName evidence="6">7,8-dihydroneopterin aldolase</fullName>
        <ecNumber evidence="6">4.1.2.25</ecNumber>
    </recommendedName>
</protein>
<dbReference type="InterPro" id="IPR006157">
    <property type="entry name" value="FolB_dom"/>
</dbReference>
<dbReference type="Gene3D" id="3.30.1130.10">
    <property type="match status" value="1"/>
</dbReference>
<dbReference type="SMART" id="SM00905">
    <property type="entry name" value="FolB"/>
    <property type="match status" value="1"/>
</dbReference>
<sequence>MDKIHLQGMEFYAYHGVFEEENRLGQRFRVNLVLEADLKPAAAEDDVEKSVNYAEAFEAVKEAVENQTYRLVETIAEKIAETIFERFGIVEQLHVKVIKPDPPIPGHYDHVAIEMTRVRP</sequence>
<name>A0A1H2W0D5_9BACI</name>
<keyword evidence="4 6" id="KW-0289">Folate biosynthesis</keyword>
<evidence type="ECO:0000259" key="7">
    <source>
        <dbReference type="SMART" id="SM00905"/>
    </source>
</evidence>
<reference evidence="8 9" key="1">
    <citation type="submission" date="2016-10" db="EMBL/GenBank/DDBJ databases">
        <authorList>
            <person name="de Groot N.N."/>
        </authorList>
    </citation>
    <scope>NUCLEOTIDE SEQUENCE [LARGE SCALE GENOMIC DNA]</scope>
    <source>
        <strain evidence="8 9">DSM 23126</strain>
    </source>
</reference>
<evidence type="ECO:0000256" key="3">
    <source>
        <dbReference type="ARBA" id="ARBA00005708"/>
    </source>
</evidence>
<evidence type="ECO:0000256" key="4">
    <source>
        <dbReference type="ARBA" id="ARBA00022909"/>
    </source>
</evidence>
<dbReference type="OrthoDB" id="9803748at2"/>
<dbReference type="InterPro" id="IPR043133">
    <property type="entry name" value="GTP-CH-I_C/QueF"/>
</dbReference>
<dbReference type="SUPFAM" id="SSF55620">
    <property type="entry name" value="Tetrahydrobiopterin biosynthesis enzymes-like"/>
    <property type="match status" value="1"/>
</dbReference>
<feature type="domain" description="Dihydroneopterin aldolase/epimerase" evidence="7">
    <location>
        <begin position="4"/>
        <end position="117"/>
    </location>
</feature>
<comment type="pathway">
    <text evidence="2 6">Cofactor biosynthesis; tetrahydrofolate biosynthesis; 2-amino-4-hydroxy-6-hydroxymethyl-7,8-dihydropteridine diphosphate from 7,8-dihydroneopterin triphosphate: step 3/4.</text>
</comment>
<dbReference type="GO" id="GO:0046654">
    <property type="term" value="P:tetrahydrofolate biosynthetic process"/>
    <property type="evidence" value="ECO:0007669"/>
    <property type="project" value="UniProtKB-UniRule"/>
</dbReference>
<keyword evidence="9" id="KW-1185">Reference proteome</keyword>
<dbReference type="InterPro" id="IPR006156">
    <property type="entry name" value="Dihydroneopterin_aldolase"/>
</dbReference>
<evidence type="ECO:0000256" key="2">
    <source>
        <dbReference type="ARBA" id="ARBA00005013"/>
    </source>
</evidence>